<keyword evidence="9" id="KW-1185">Reference proteome</keyword>
<evidence type="ECO:0000313" key="8">
    <source>
        <dbReference type="EMBL" id="CAI5446061.1"/>
    </source>
</evidence>
<dbReference type="OrthoDB" id="655540at2759"/>
<sequence>MKISDSEAKRLGSQINEKGFSWLMGAVFIVGETAGGGMIALPYAVTSTGLVGGIILLMLCALFSLYTALELSWTWKIMHNQWEEYREHCRQPYAEIAYRAIGPKSRSLIATILCLAQIGFATVLILLAAKNLSLLLHFFFSIDINQCYLILIVGIFVWPLTMLKSPMHFWQVALFSAGSSTIAVILVAIGMIHDFPTCSTDVPHNPIDLAKATMSFGTFVFAFGGHATLPTIQHDMKKPAHFIYSIFLAVFLCTIYYLTIALGGYFTYGSTVGEAVIPSIQIMWIQQIVNLMIAIHVITTIVIVLSPPIQQVEQWLKLPHDFGVKRFVVRTLIYWFVLFIALSIPHFGPLLDLFGASLFVMMTLVFPPIFYLSLRTQEIDNFEKRPTIEEIIKKTPKYILFINGIVLAFGIIGGILATITSLIKLFDEKMAAPCYIQYFSGNGLEFSGNNVGAVNCCGSNFNLTVSGISPNGFCSISEI</sequence>
<keyword evidence="3 6" id="KW-0812">Transmembrane</keyword>
<name>A0A9P1IL33_9PELO</name>
<feature type="transmembrane region" description="Helical" evidence="6">
    <location>
        <begin position="172"/>
        <end position="192"/>
    </location>
</feature>
<feature type="transmembrane region" description="Helical" evidence="6">
    <location>
        <begin position="398"/>
        <end position="423"/>
    </location>
</feature>
<evidence type="ECO:0000259" key="7">
    <source>
        <dbReference type="Pfam" id="PF01490"/>
    </source>
</evidence>
<feature type="transmembrane region" description="Helical" evidence="6">
    <location>
        <begin position="50"/>
        <end position="69"/>
    </location>
</feature>
<feature type="transmembrane region" description="Helical" evidence="6">
    <location>
        <begin position="212"/>
        <end position="230"/>
    </location>
</feature>
<dbReference type="EMBL" id="CANHGI010000003">
    <property type="protein sequence ID" value="CAI5446061.1"/>
    <property type="molecule type" value="Genomic_DNA"/>
</dbReference>
<evidence type="ECO:0000256" key="2">
    <source>
        <dbReference type="ARBA" id="ARBA00022448"/>
    </source>
</evidence>
<evidence type="ECO:0000256" key="3">
    <source>
        <dbReference type="ARBA" id="ARBA00022692"/>
    </source>
</evidence>
<evidence type="ECO:0000313" key="9">
    <source>
        <dbReference type="Proteomes" id="UP001152747"/>
    </source>
</evidence>
<keyword evidence="5 6" id="KW-0472">Membrane</keyword>
<feature type="transmembrane region" description="Helical" evidence="6">
    <location>
        <begin position="20"/>
        <end position="44"/>
    </location>
</feature>
<dbReference type="Proteomes" id="UP001152747">
    <property type="component" value="Unassembled WGS sequence"/>
</dbReference>
<evidence type="ECO:0000256" key="5">
    <source>
        <dbReference type="ARBA" id="ARBA00023136"/>
    </source>
</evidence>
<evidence type="ECO:0000256" key="1">
    <source>
        <dbReference type="ARBA" id="ARBA00004370"/>
    </source>
</evidence>
<organism evidence="8 9">
    <name type="scientific">Caenorhabditis angaria</name>
    <dbReference type="NCBI Taxonomy" id="860376"/>
    <lineage>
        <taxon>Eukaryota</taxon>
        <taxon>Metazoa</taxon>
        <taxon>Ecdysozoa</taxon>
        <taxon>Nematoda</taxon>
        <taxon>Chromadorea</taxon>
        <taxon>Rhabditida</taxon>
        <taxon>Rhabditina</taxon>
        <taxon>Rhabditomorpha</taxon>
        <taxon>Rhabditoidea</taxon>
        <taxon>Rhabditidae</taxon>
        <taxon>Peloderinae</taxon>
        <taxon>Caenorhabditis</taxon>
    </lineage>
</organism>
<evidence type="ECO:0000256" key="6">
    <source>
        <dbReference type="SAM" id="Phobius"/>
    </source>
</evidence>
<dbReference type="InterPro" id="IPR013057">
    <property type="entry name" value="AA_transpt_TM"/>
</dbReference>
<comment type="subcellular location">
    <subcellularLocation>
        <location evidence="1">Membrane</location>
    </subcellularLocation>
</comment>
<comment type="caution">
    <text evidence="8">The sequence shown here is derived from an EMBL/GenBank/DDBJ whole genome shotgun (WGS) entry which is preliminary data.</text>
</comment>
<gene>
    <name evidence="8" type="ORF">CAMP_LOCUS8698</name>
</gene>
<protein>
    <recommendedName>
        <fullName evidence="7">Amino acid transporter transmembrane domain-containing protein</fullName>
    </recommendedName>
</protein>
<feature type="transmembrane region" description="Helical" evidence="6">
    <location>
        <begin position="108"/>
        <end position="129"/>
    </location>
</feature>
<dbReference type="Gene3D" id="1.20.1740.10">
    <property type="entry name" value="Amino acid/polyamine transporter I"/>
    <property type="match status" value="1"/>
</dbReference>
<feature type="transmembrane region" description="Helical" evidence="6">
    <location>
        <begin position="242"/>
        <end position="268"/>
    </location>
</feature>
<feature type="transmembrane region" description="Helical" evidence="6">
    <location>
        <begin position="135"/>
        <end position="160"/>
    </location>
</feature>
<proteinExistence type="predicted"/>
<keyword evidence="2" id="KW-0813">Transport</keyword>
<feature type="domain" description="Amino acid transporter transmembrane" evidence="7">
    <location>
        <begin position="20"/>
        <end position="413"/>
    </location>
</feature>
<reference evidence="8" key="1">
    <citation type="submission" date="2022-11" db="EMBL/GenBank/DDBJ databases">
        <authorList>
            <person name="Kikuchi T."/>
        </authorList>
    </citation>
    <scope>NUCLEOTIDE SEQUENCE</scope>
    <source>
        <strain evidence="8">PS1010</strain>
    </source>
</reference>
<feature type="transmembrane region" description="Helical" evidence="6">
    <location>
        <begin position="327"/>
        <end position="347"/>
    </location>
</feature>
<accession>A0A9P1IL33</accession>
<evidence type="ECO:0000256" key="4">
    <source>
        <dbReference type="ARBA" id="ARBA00022989"/>
    </source>
</evidence>
<dbReference type="Pfam" id="PF01490">
    <property type="entry name" value="Aa_trans"/>
    <property type="match status" value="1"/>
</dbReference>
<keyword evidence="4 6" id="KW-1133">Transmembrane helix</keyword>
<dbReference type="PANTHER" id="PTHR48017">
    <property type="entry name" value="OS05G0424000 PROTEIN-RELATED"/>
    <property type="match status" value="1"/>
</dbReference>
<dbReference type="GO" id="GO:0016020">
    <property type="term" value="C:membrane"/>
    <property type="evidence" value="ECO:0007669"/>
    <property type="project" value="UniProtKB-SubCell"/>
</dbReference>
<feature type="transmembrane region" description="Helical" evidence="6">
    <location>
        <begin position="353"/>
        <end position="374"/>
    </location>
</feature>
<dbReference type="AlphaFoldDB" id="A0A9P1IL33"/>
<dbReference type="FunFam" id="1.20.1740.10:FF:000052">
    <property type="entry name" value="Lysine histidine transporter-like 3"/>
    <property type="match status" value="1"/>
</dbReference>
<feature type="transmembrane region" description="Helical" evidence="6">
    <location>
        <begin position="288"/>
        <end position="306"/>
    </location>
</feature>